<dbReference type="InterPro" id="IPR040256">
    <property type="entry name" value="At4g02000-like"/>
</dbReference>
<dbReference type="AlphaFoldDB" id="A0AAE0E5K4"/>
<reference evidence="1" key="1">
    <citation type="journal article" date="2023" name="Plant J.">
        <title>Genome sequences and population genomics provide insights into the demographic history, inbreeding, and mutation load of two 'living fossil' tree species of Dipteronia.</title>
        <authorList>
            <person name="Feng Y."/>
            <person name="Comes H.P."/>
            <person name="Chen J."/>
            <person name="Zhu S."/>
            <person name="Lu R."/>
            <person name="Zhang X."/>
            <person name="Li P."/>
            <person name="Qiu J."/>
            <person name="Olsen K.M."/>
            <person name="Qiu Y."/>
        </authorList>
    </citation>
    <scope>NUCLEOTIDE SEQUENCE</scope>
    <source>
        <strain evidence="1">NBL</strain>
    </source>
</reference>
<evidence type="ECO:0000313" key="1">
    <source>
        <dbReference type="EMBL" id="KAK3211310.1"/>
    </source>
</evidence>
<protein>
    <recommendedName>
        <fullName evidence="3">DUF4283 domain-containing protein</fullName>
    </recommendedName>
</protein>
<gene>
    <name evidence="1" type="ORF">Dsin_016016</name>
</gene>
<keyword evidence="2" id="KW-1185">Reference proteome</keyword>
<dbReference type="Proteomes" id="UP001281410">
    <property type="component" value="Unassembled WGS sequence"/>
</dbReference>
<dbReference type="PANTHER" id="PTHR31286:SF167">
    <property type="entry name" value="OS09G0268800 PROTEIN"/>
    <property type="match status" value="1"/>
</dbReference>
<comment type="caution">
    <text evidence="1">The sequence shown here is derived from an EMBL/GenBank/DDBJ whole genome shotgun (WGS) entry which is preliminary data.</text>
</comment>
<dbReference type="PANTHER" id="PTHR31286">
    <property type="entry name" value="GLYCINE-RICH CELL WALL STRUCTURAL PROTEIN 1.8-LIKE"/>
    <property type="match status" value="1"/>
</dbReference>
<proteinExistence type="predicted"/>
<evidence type="ECO:0000313" key="2">
    <source>
        <dbReference type="Proteomes" id="UP001281410"/>
    </source>
</evidence>
<dbReference type="EMBL" id="JANJYJ010000005">
    <property type="protein sequence ID" value="KAK3211310.1"/>
    <property type="molecule type" value="Genomic_DNA"/>
</dbReference>
<name>A0AAE0E5K4_9ROSI</name>
<organism evidence="1 2">
    <name type="scientific">Dipteronia sinensis</name>
    <dbReference type="NCBI Taxonomy" id="43782"/>
    <lineage>
        <taxon>Eukaryota</taxon>
        <taxon>Viridiplantae</taxon>
        <taxon>Streptophyta</taxon>
        <taxon>Embryophyta</taxon>
        <taxon>Tracheophyta</taxon>
        <taxon>Spermatophyta</taxon>
        <taxon>Magnoliopsida</taxon>
        <taxon>eudicotyledons</taxon>
        <taxon>Gunneridae</taxon>
        <taxon>Pentapetalae</taxon>
        <taxon>rosids</taxon>
        <taxon>malvids</taxon>
        <taxon>Sapindales</taxon>
        <taxon>Sapindaceae</taxon>
        <taxon>Hippocastanoideae</taxon>
        <taxon>Acereae</taxon>
        <taxon>Dipteronia</taxon>
    </lineage>
</organism>
<accession>A0AAE0E5K4</accession>
<sequence length="153" mass="17309">MGSEEIGNLCANLTLRKKDEHVLHLQEGLKLVGMQRLVLSLVGKVLTNKMSMEDWCRILAGGPWTFDGALIVLEEPSGKRDIDNMRFSCSEFWVQIHRVPLLCMTREIGHFLGSMVGVVKEVDVGISRECSGDYLWVRMVCRHYETPLSMLDG</sequence>
<evidence type="ECO:0008006" key="3">
    <source>
        <dbReference type="Google" id="ProtNLM"/>
    </source>
</evidence>